<evidence type="ECO:0000256" key="1">
    <source>
        <dbReference type="ARBA" id="ARBA00004328"/>
    </source>
</evidence>
<gene>
    <name evidence="3" type="ORF">Q31a_13240</name>
</gene>
<dbReference type="OrthoDB" id="236961at2"/>
<proteinExistence type="predicted"/>
<feature type="domain" description="Phage capsid-like C-terminal" evidence="2">
    <location>
        <begin position="153"/>
        <end position="414"/>
    </location>
</feature>
<dbReference type="Proteomes" id="UP000318017">
    <property type="component" value="Chromosome"/>
</dbReference>
<dbReference type="RefSeq" id="WP_145075482.1">
    <property type="nucleotide sequence ID" value="NZ_CP036298.1"/>
</dbReference>
<evidence type="ECO:0000313" key="4">
    <source>
        <dbReference type="Proteomes" id="UP000318017"/>
    </source>
</evidence>
<name>A0A518G351_9BACT</name>
<dbReference type="SUPFAM" id="SSF56563">
    <property type="entry name" value="Major capsid protein gp5"/>
    <property type="match status" value="1"/>
</dbReference>
<dbReference type="InterPro" id="IPR054612">
    <property type="entry name" value="Phage_capsid-like_C"/>
</dbReference>
<dbReference type="Gene3D" id="3.30.2400.10">
    <property type="entry name" value="Major capsid protein gp5"/>
    <property type="match status" value="1"/>
</dbReference>
<dbReference type="Gene3D" id="3.30.2320.10">
    <property type="entry name" value="hypothetical protein PF0899 domain"/>
    <property type="match status" value="1"/>
</dbReference>
<dbReference type="KEGG" id="ahel:Q31a_13240"/>
<reference evidence="3 4" key="1">
    <citation type="submission" date="2019-02" db="EMBL/GenBank/DDBJ databases">
        <title>Deep-cultivation of Planctomycetes and their phenomic and genomic characterization uncovers novel biology.</title>
        <authorList>
            <person name="Wiegand S."/>
            <person name="Jogler M."/>
            <person name="Boedeker C."/>
            <person name="Pinto D."/>
            <person name="Vollmers J."/>
            <person name="Rivas-Marin E."/>
            <person name="Kohn T."/>
            <person name="Peeters S.H."/>
            <person name="Heuer A."/>
            <person name="Rast P."/>
            <person name="Oberbeckmann S."/>
            <person name="Bunk B."/>
            <person name="Jeske O."/>
            <person name="Meyerdierks A."/>
            <person name="Storesund J.E."/>
            <person name="Kallscheuer N."/>
            <person name="Luecker S."/>
            <person name="Lage O.M."/>
            <person name="Pohl T."/>
            <person name="Merkel B.J."/>
            <person name="Hornburger P."/>
            <person name="Mueller R.-W."/>
            <person name="Bruemmer F."/>
            <person name="Labrenz M."/>
            <person name="Spormann A.M."/>
            <person name="Op den Camp H."/>
            <person name="Overmann J."/>
            <person name="Amann R."/>
            <person name="Jetten M.S.M."/>
            <person name="Mascher T."/>
            <person name="Medema M.H."/>
            <person name="Devos D.P."/>
            <person name="Kaster A.-K."/>
            <person name="Ovreas L."/>
            <person name="Rohde M."/>
            <person name="Galperin M.Y."/>
            <person name="Jogler C."/>
        </authorList>
    </citation>
    <scope>NUCLEOTIDE SEQUENCE [LARGE SCALE GENOMIC DNA]</scope>
    <source>
        <strain evidence="3 4">Q31a</strain>
    </source>
</reference>
<dbReference type="AlphaFoldDB" id="A0A518G351"/>
<comment type="subcellular location">
    <subcellularLocation>
        <location evidence="1">Virion</location>
    </subcellularLocation>
</comment>
<dbReference type="NCBIfam" id="TIGR01554">
    <property type="entry name" value="major_cap_HK97"/>
    <property type="match status" value="1"/>
</dbReference>
<keyword evidence="4" id="KW-1185">Reference proteome</keyword>
<evidence type="ECO:0000313" key="3">
    <source>
        <dbReference type="EMBL" id="QDV23031.1"/>
    </source>
</evidence>
<sequence length="418" mass="44565">MKSVRDLTEQRDELLAVVDGIMARAERENRELSATETQELLDLVGGDGTDGQSGKIGKLNGDIRLAKSVEATRNQKAHGRLESALNEHMGVGATQPLRGGVRMLSRDGKAVDALGQAPIENGIGELARASIVGSRGAHDIIKSAMTTGDNSSGGFMVPEVLMGEIIDAARARSAVLRAGARVMLMPAGDISLARVMRDPEFEVHAELEPITESDIGLGAVVMSAKTVATRIKVSRELAEDAPNFSEMINNTLTRSLAAAVDRFAIHGTGAAWSGLLNNADIGETGSISAVDWLDLSTAFTKIRENNEEPNAAIMSPKVHDHLLSSTIGDGVNAPLGWLNKTPTITSPMIHSTNIPNTHLLVGDWSQLAWGIRSSARIESTTTGGDAFETHAVHVKITTRIDFALLRTGAFYRLKDISL</sequence>
<dbReference type="Pfam" id="PF05065">
    <property type="entry name" value="Phage_capsid"/>
    <property type="match status" value="1"/>
</dbReference>
<evidence type="ECO:0000259" key="2">
    <source>
        <dbReference type="Pfam" id="PF05065"/>
    </source>
</evidence>
<accession>A0A518G351</accession>
<organism evidence="3 4">
    <name type="scientific">Aureliella helgolandensis</name>
    <dbReference type="NCBI Taxonomy" id="2527968"/>
    <lineage>
        <taxon>Bacteria</taxon>
        <taxon>Pseudomonadati</taxon>
        <taxon>Planctomycetota</taxon>
        <taxon>Planctomycetia</taxon>
        <taxon>Pirellulales</taxon>
        <taxon>Pirellulaceae</taxon>
        <taxon>Aureliella</taxon>
    </lineage>
</organism>
<protein>
    <submittedName>
        <fullName evidence="3">Phage capsid family protein</fullName>
    </submittedName>
</protein>
<dbReference type="InterPro" id="IPR024455">
    <property type="entry name" value="Phage_capsid"/>
</dbReference>
<dbReference type="EMBL" id="CP036298">
    <property type="protein sequence ID" value="QDV23031.1"/>
    <property type="molecule type" value="Genomic_DNA"/>
</dbReference>